<dbReference type="InterPro" id="IPR041082">
    <property type="entry name" value="Suv3_C_1"/>
</dbReference>
<dbReference type="PROSITE" id="PS51194">
    <property type="entry name" value="HELICASE_CTER"/>
    <property type="match status" value="1"/>
</dbReference>
<dbReference type="GO" id="GO:0045025">
    <property type="term" value="C:mitochondrial degradosome"/>
    <property type="evidence" value="ECO:0007669"/>
    <property type="project" value="TreeGrafter"/>
</dbReference>
<dbReference type="PANTHER" id="PTHR12131:SF28">
    <property type="entry name" value="DEXH-BOX ATP-DEPENDENT RNA HELICASE DEXH18, MITOCHONDRIAL"/>
    <property type="match status" value="1"/>
</dbReference>
<keyword evidence="7" id="KW-0496">Mitochondrion</keyword>
<dbReference type="Gene3D" id="1.20.272.40">
    <property type="match status" value="1"/>
</dbReference>
<dbReference type="InterPro" id="IPR050699">
    <property type="entry name" value="RNA-DNA_Helicase"/>
</dbReference>
<proteinExistence type="predicted"/>
<dbReference type="GO" id="GO:0004386">
    <property type="term" value="F:helicase activity"/>
    <property type="evidence" value="ECO:0007669"/>
    <property type="project" value="UniProtKB-KW"/>
</dbReference>
<reference evidence="9" key="1">
    <citation type="submission" date="2020-06" db="EMBL/GenBank/DDBJ databases">
        <authorList>
            <person name="Li T."/>
            <person name="Hu X."/>
            <person name="Zhang T."/>
            <person name="Song X."/>
            <person name="Zhang H."/>
            <person name="Dai N."/>
            <person name="Sheng W."/>
            <person name="Hou X."/>
            <person name="Wei L."/>
        </authorList>
    </citation>
    <scope>NUCLEOTIDE SEQUENCE</scope>
    <source>
        <strain evidence="9">K16</strain>
        <tissue evidence="9">Leaf</tissue>
    </source>
</reference>
<dbReference type="Gene3D" id="1.20.58.1080">
    <property type="match status" value="1"/>
</dbReference>
<dbReference type="GO" id="GO:0042645">
    <property type="term" value="C:mitochondrial nucleoid"/>
    <property type="evidence" value="ECO:0007669"/>
    <property type="project" value="UniProtKB-SubCell"/>
</dbReference>
<dbReference type="Gene3D" id="3.40.50.300">
    <property type="entry name" value="P-loop containing nucleotide triphosphate hydrolases"/>
    <property type="match status" value="3"/>
</dbReference>
<dbReference type="Pfam" id="PF00271">
    <property type="entry name" value="Helicase_C"/>
    <property type="match status" value="1"/>
</dbReference>
<dbReference type="Pfam" id="PF23703">
    <property type="entry name" value="DExH18_N"/>
    <property type="match status" value="1"/>
</dbReference>
<keyword evidence="10" id="KW-1185">Reference proteome</keyword>
<reference evidence="9" key="2">
    <citation type="journal article" date="2024" name="Plant">
        <title>Genomic evolution and insights into agronomic trait innovations of Sesamum species.</title>
        <authorList>
            <person name="Miao H."/>
            <person name="Wang L."/>
            <person name="Qu L."/>
            <person name="Liu H."/>
            <person name="Sun Y."/>
            <person name="Le M."/>
            <person name="Wang Q."/>
            <person name="Wei S."/>
            <person name="Zheng Y."/>
            <person name="Lin W."/>
            <person name="Duan Y."/>
            <person name="Cao H."/>
            <person name="Xiong S."/>
            <person name="Wang X."/>
            <person name="Wei L."/>
            <person name="Li C."/>
            <person name="Ma Q."/>
            <person name="Ju M."/>
            <person name="Zhao R."/>
            <person name="Li G."/>
            <person name="Mu C."/>
            <person name="Tian Q."/>
            <person name="Mei H."/>
            <person name="Zhang T."/>
            <person name="Gao T."/>
            <person name="Zhang H."/>
        </authorList>
    </citation>
    <scope>NUCLEOTIDE SEQUENCE</scope>
    <source>
        <strain evidence="9">K16</strain>
    </source>
</reference>
<evidence type="ECO:0000256" key="2">
    <source>
        <dbReference type="ARBA" id="ARBA00011661"/>
    </source>
</evidence>
<comment type="subunit">
    <text evidence="2">Homodimer; in free form. Component of the mitochondrial degradosome (mtEXO) complex which is a heteropentamer containing 2 copies of SUPV3L1 and 3 copies of PNPT1.</text>
</comment>
<evidence type="ECO:0000256" key="1">
    <source>
        <dbReference type="ARBA" id="ARBA00004436"/>
    </source>
</evidence>
<dbReference type="InterPro" id="IPR022192">
    <property type="entry name" value="SUV3_C"/>
</dbReference>
<comment type="caution">
    <text evidence="9">The sequence shown here is derived from an EMBL/GenBank/DDBJ whole genome shotgun (WGS) entry which is preliminary data.</text>
</comment>
<keyword evidence="5 9" id="KW-0347">Helicase</keyword>
<dbReference type="Pfam" id="PF22527">
    <property type="entry name" value="DEXQc_Suv3"/>
    <property type="match status" value="1"/>
</dbReference>
<dbReference type="PANTHER" id="PTHR12131">
    <property type="entry name" value="ATP-DEPENDENT RNA AND DNA HELICASE"/>
    <property type="match status" value="1"/>
</dbReference>
<dbReference type="SUPFAM" id="SSF52540">
    <property type="entry name" value="P-loop containing nucleoside triphosphate hydrolases"/>
    <property type="match status" value="2"/>
</dbReference>
<accession>A0AAE1XC31</accession>
<dbReference type="SMART" id="SM00490">
    <property type="entry name" value="HELICc"/>
    <property type="match status" value="1"/>
</dbReference>
<evidence type="ECO:0000259" key="8">
    <source>
        <dbReference type="PROSITE" id="PS51194"/>
    </source>
</evidence>
<gene>
    <name evidence="9" type="ORF">Sango_0449800</name>
</gene>
<dbReference type="GO" id="GO:0016787">
    <property type="term" value="F:hydrolase activity"/>
    <property type="evidence" value="ECO:0007669"/>
    <property type="project" value="UniProtKB-KW"/>
</dbReference>
<dbReference type="GO" id="GO:0000965">
    <property type="term" value="P:mitochondrial RNA 3'-end processing"/>
    <property type="evidence" value="ECO:0007669"/>
    <property type="project" value="TreeGrafter"/>
</dbReference>
<dbReference type="AlphaFoldDB" id="A0AAE1XC31"/>
<dbReference type="GO" id="GO:0005524">
    <property type="term" value="F:ATP binding"/>
    <property type="evidence" value="ECO:0007669"/>
    <property type="project" value="UniProtKB-KW"/>
</dbReference>
<dbReference type="EMBL" id="JACGWL010000002">
    <property type="protein sequence ID" value="KAK4408688.1"/>
    <property type="molecule type" value="Genomic_DNA"/>
</dbReference>
<dbReference type="Pfam" id="PF18147">
    <property type="entry name" value="Suv3_C_1"/>
    <property type="match status" value="1"/>
</dbReference>
<dbReference type="InterPro" id="IPR001650">
    <property type="entry name" value="Helicase_C-like"/>
</dbReference>
<dbReference type="InterPro" id="IPR027417">
    <property type="entry name" value="P-loop_NTPase"/>
</dbReference>
<organism evidence="9 10">
    <name type="scientific">Sesamum angolense</name>
    <dbReference type="NCBI Taxonomy" id="2727404"/>
    <lineage>
        <taxon>Eukaryota</taxon>
        <taxon>Viridiplantae</taxon>
        <taxon>Streptophyta</taxon>
        <taxon>Embryophyta</taxon>
        <taxon>Tracheophyta</taxon>
        <taxon>Spermatophyta</taxon>
        <taxon>Magnoliopsida</taxon>
        <taxon>eudicotyledons</taxon>
        <taxon>Gunneridae</taxon>
        <taxon>Pentapetalae</taxon>
        <taxon>asterids</taxon>
        <taxon>lamiids</taxon>
        <taxon>Lamiales</taxon>
        <taxon>Pedaliaceae</taxon>
        <taxon>Sesamum</taxon>
    </lineage>
</organism>
<protein>
    <submittedName>
        <fullName evidence="9">DExH-box ATP-dependent RNA helicase DExH18, mitochondrial</fullName>
    </submittedName>
</protein>
<dbReference type="Proteomes" id="UP001289374">
    <property type="component" value="Unassembled WGS sequence"/>
</dbReference>
<dbReference type="InterPro" id="IPR056377">
    <property type="entry name" value="DExH18_N"/>
</dbReference>
<name>A0AAE1XC31_9LAMI</name>
<evidence type="ECO:0000256" key="3">
    <source>
        <dbReference type="ARBA" id="ARBA00022741"/>
    </source>
</evidence>
<evidence type="ECO:0000313" key="9">
    <source>
        <dbReference type="EMBL" id="KAK4408688.1"/>
    </source>
</evidence>
<dbReference type="InterPro" id="IPR055206">
    <property type="entry name" value="DEXQc_SUV3"/>
</dbReference>
<keyword evidence="6" id="KW-0067">ATP-binding</keyword>
<sequence length="668" mass="76876">MARGPAKRLLSLYSCKQNYLSGVRNCISTRFLHHSQPSRSQLYSFPFTHVPKKLQLPPPHFTQLTKFGFFLDFHGHSLCTLSETEKPVFESTESIQCEAEPSKVDRDDMICNSETETETIVSEDERLNFAKIAERDPLEIYKELKDARKGQKQTRSDWDTLNEIFRCFSRSGWASNQALAVYIGSSFFPTAAHKFCSFFLKRCKTDLVKYLVSLGPGQEAEKFLFPIFVEFCMEEFPDEIKRFRKMVESADMTKPHTWFPFARAMKRKIIYHCGPTNSGKTYNALQRFMEAKKGQEKKDFPFSNHVACTVEMVSTDELYDVAVIDEIQMMADPCRGYAWTRALLGLKADEIHLCGDPSVLNVVRKICSDTGDELVEQHYERFKPLVVEAKTFLGDMKKVRSGDCIVAFSRREIFETASSFFNDQDNEFDVLVASDAVGMGLNLNIRRIVFYNLAKYNGDKMVPVPASQVKQIAGRAGRRGSRYPDGLTTTLHLEDLDYLIECLKKPFDDVKRVGLFPFFEQVELFAGQLPDMKFSKLLEKFGENCRLDGSYFLCQHLHIKKIANMLERIQGLSLEDRFNFCFAPVNIRDPKAMYHLLRFASSYAQKLPVNIAMGMPKCSARNDSELLDLETRHQVLSMYLWLSNHFEEERFPYVKKAENGYRHCSVIG</sequence>
<evidence type="ECO:0000256" key="4">
    <source>
        <dbReference type="ARBA" id="ARBA00022801"/>
    </source>
</evidence>
<evidence type="ECO:0000256" key="7">
    <source>
        <dbReference type="ARBA" id="ARBA00023271"/>
    </source>
</evidence>
<dbReference type="Pfam" id="PF12513">
    <property type="entry name" value="SUV3_C"/>
    <property type="match status" value="1"/>
</dbReference>
<evidence type="ECO:0000256" key="5">
    <source>
        <dbReference type="ARBA" id="ARBA00022806"/>
    </source>
</evidence>
<evidence type="ECO:0000313" key="10">
    <source>
        <dbReference type="Proteomes" id="UP001289374"/>
    </source>
</evidence>
<dbReference type="FunFam" id="1.20.272.40:FF:000003">
    <property type="entry name" value="ATP-dependent RNA helicase SUV3L, mitochondrial"/>
    <property type="match status" value="1"/>
</dbReference>
<keyword evidence="4" id="KW-0378">Hydrolase</keyword>
<comment type="subcellular location">
    <subcellularLocation>
        <location evidence="1">Mitochondrion matrix</location>
        <location evidence="1">Mitochondrion nucleoid</location>
    </subcellularLocation>
</comment>
<keyword evidence="7" id="KW-1135">Mitochondrion nucleoid</keyword>
<feature type="domain" description="Helicase C-terminal" evidence="8">
    <location>
        <begin position="358"/>
        <end position="518"/>
    </location>
</feature>
<keyword evidence="3" id="KW-0547">Nucleotide-binding</keyword>
<evidence type="ECO:0000256" key="6">
    <source>
        <dbReference type="ARBA" id="ARBA00022840"/>
    </source>
</evidence>